<dbReference type="AlphaFoldDB" id="A0A4D8PHZ9"/>
<name>A0A4D8PHZ9_9PROT</name>
<dbReference type="Proteomes" id="UP000298595">
    <property type="component" value="Plasmid p1"/>
</dbReference>
<dbReference type="RefSeq" id="WP_137116394.1">
    <property type="nucleotide sequence ID" value="NZ_CP032322.1"/>
</dbReference>
<proteinExistence type="predicted"/>
<dbReference type="EMBL" id="CP032322">
    <property type="protein sequence ID" value="QCN97004.1"/>
    <property type="molecule type" value="Genomic_DNA"/>
</dbReference>
<organism evidence="2 3">
    <name type="scientific">Azospirillum argentinense</name>
    <dbReference type="NCBI Taxonomy" id="2970906"/>
    <lineage>
        <taxon>Bacteria</taxon>
        <taxon>Pseudomonadati</taxon>
        <taxon>Pseudomonadota</taxon>
        <taxon>Alphaproteobacteria</taxon>
        <taxon>Rhodospirillales</taxon>
        <taxon>Azospirillaceae</taxon>
        <taxon>Azospirillum</taxon>
    </lineage>
</organism>
<evidence type="ECO:0000313" key="3">
    <source>
        <dbReference type="Proteomes" id="UP000298595"/>
    </source>
</evidence>
<gene>
    <name evidence="2" type="ORF">D3093_17040</name>
</gene>
<sequence length="130" mass="14730">MIAYNATKLRRLRETARQLNAATIDCRLRREHSMEALHAARSAMESYTNYQGPPVEGVERDPRTGEAVRVRRSRPAVPNHVAQALRDREADYQALAREHSDLSTRWAEAAGLVENLERYLKDQGVDLGSC</sequence>
<reference evidence="2 3" key="1">
    <citation type="submission" date="2018-09" db="EMBL/GenBank/DDBJ databases">
        <title>Whole genome based analysis of evolution and adaptive divergence in Indian and Brazilian strains of Azospirillum brasilense.</title>
        <authorList>
            <person name="Singh C."/>
            <person name="Tripathi A.K."/>
        </authorList>
    </citation>
    <scope>NUCLEOTIDE SEQUENCE [LARGE SCALE GENOMIC DNA]</scope>
    <source>
        <strain evidence="2 3">MTCC4035</strain>
        <plasmid evidence="2 3">p1</plasmid>
    </source>
</reference>
<feature type="compositionally biased region" description="Basic and acidic residues" evidence="1">
    <location>
        <begin position="57"/>
        <end position="69"/>
    </location>
</feature>
<protein>
    <submittedName>
        <fullName evidence="2">Uncharacterized protein</fullName>
    </submittedName>
</protein>
<accession>A0A4D8PHZ9</accession>
<evidence type="ECO:0000313" key="2">
    <source>
        <dbReference type="EMBL" id="QCN97004.1"/>
    </source>
</evidence>
<keyword evidence="2" id="KW-0614">Plasmid</keyword>
<geneLocation type="plasmid" evidence="2 3">
    <name>p1</name>
</geneLocation>
<dbReference type="KEGG" id="aare:D3093_17040"/>
<feature type="region of interest" description="Disordered" evidence="1">
    <location>
        <begin position="47"/>
        <end position="79"/>
    </location>
</feature>
<evidence type="ECO:0000256" key="1">
    <source>
        <dbReference type="SAM" id="MobiDB-lite"/>
    </source>
</evidence>